<reference evidence="1" key="1">
    <citation type="journal article" date="2014" name="Front. Microbiol.">
        <title>High frequency of phylogenetically diverse reductive dehalogenase-homologous genes in deep subseafloor sedimentary metagenomes.</title>
        <authorList>
            <person name="Kawai M."/>
            <person name="Futagami T."/>
            <person name="Toyoda A."/>
            <person name="Takaki Y."/>
            <person name="Nishi S."/>
            <person name="Hori S."/>
            <person name="Arai W."/>
            <person name="Tsubouchi T."/>
            <person name="Morono Y."/>
            <person name="Uchiyama I."/>
            <person name="Ito T."/>
            <person name="Fujiyama A."/>
            <person name="Inagaki F."/>
            <person name="Takami H."/>
        </authorList>
    </citation>
    <scope>NUCLEOTIDE SEQUENCE</scope>
    <source>
        <strain evidence="1">Expedition CK06-06</strain>
    </source>
</reference>
<proteinExistence type="predicted"/>
<accession>X0YDY5</accession>
<organism evidence="1">
    <name type="scientific">marine sediment metagenome</name>
    <dbReference type="NCBI Taxonomy" id="412755"/>
    <lineage>
        <taxon>unclassified sequences</taxon>
        <taxon>metagenomes</taxon>
        <taxon>ecological metagenomes</taxon>
    </lineage>
</organism>
<evidence type="ECO:0000313" key="1">
    <source>
        <dbReference type="EMBL" id="GAG35011.1"/>
    </source>
</evidence>
<gene>
    <name evidence="1" type="ORF">S01H1_70626</name>
</gene>
<comment type="caution">
    <text evidence="1">The sequence shown here is derived from an EMBL/GenBank/DDBJ whole genome shotgun (WGS) entry which is preliminary data.</text>
</comment>
<dbReference type="EMBL" id="BARS01046975">
    <property type="protein sequence ID" value="GAG35011.1"/>
    <property type="molecule type" value="Genomic_DNA"/>
</dbReference>
<protein>
    <submittedName>
        <fullName evidence="1">Uncharacterized protein</fullName>
    </submittedName>
</protein>
<feature type="non-terminal residue" evidence="1">
    <location>
        <position position="1"/>
    </location>
</feature>
<name>X0YDY5_9ZZZZ</name>
<dbReference type="AlphaFoldDB" id="X0YDY5"/>
<sequence length="42" mass="5087">LVDLERSDITKWSHKIDDVKWYLPKTIQDRLYKVVANKKIDD</sequence>